<gene>
    <name evidence="1" type="primary">Vigan.08G223800</name>
    <name evidence="1" type="ORF">VIGAN_08223800</name>
</gene>
<evidence type="ECO:0000313" key="2">
    <source>
        <dbReference type="Proteomes" id="UP000291084"/>
    </source>
</evidence>
<name>A0A0S3SRN4_PHAAN</name>
<evidence type="ECO:0000313" key="1">
    <source>
        <dbReference type="EMBL" id="BAT95499.1"/>
    </source>
</evidence>
<keyword evidence="2" id="KW-1185">Reference proteome</keyword>
<accession>A0A0S3SRN4</accession>
<proteinExistence type="predicted"/>
<dbReference type="Proteomes" id="UP000291084">
    <property type="component" value="Chromosome 8"/>
</dbReference>
<dbReference type="EMBL" id="AP015041">
    <property type="protein sequence ID" value="BAT95499.1"/>
    <property type="molecule type" value="Genomic_DNA"/>
</dbReference>
<organism evidence="1 2">
    <name type="scientific">Vigna angularis var. angularis</name>
    <dbReference type="NCBI Taxonomy" id="157739"/>
    <lineage>
        <taxon>Eukaryota</taxon>
        <taxon>Viridiplantae</taxon>
        <taxon>Streptophyta</taxon>
        <taxon>Embryophyta</taxon>
        <taxon>Tracheophyta</taxon>
        <taxon>Spermatophyta</taxon>
        <taxon>Magnoliopsida</taxon>
        <taxon>eudicotyledons</taxon>
        <taxon>Gunneridae</taxon>
        <taxon>Pentapetalae</taxon>
        <taxon>rosids</taxon>
        <taxon>fabids</taxon>
        <taxon>Fabales</taxon>
        <taxon>Fabaceae</taxon>
        <taxon>Papilionoideae</taxon>
        <taxon>50 kb inversion clade</taxon>
        <taxon>NPAAA clade</taxon>
        <taxon>indigoferoid/millettioid clade</taxon>
        <taxon>Phaseoleae</taxon>
        <taxon>Vigna</taxon>
    </lineage>
</organism>
<reference evidence="1 2" key="1">
    <citation type="journal article" date="2015" name="Sci. Rep.">
        <title>The power of single molecule real-time sequencing technology in the de novo assembly of a eukaryotic genome.</title>
        <authorList>
            <person name="Sakai H."/>
            <person name="Naito K."/>
            <person name="Ogiso-Tanaka E."/>
            <person name="Takahashi Y."/>
            <person name="Iseki K."/>
            <person name="Muto C."/>
            <person name="Satou K."/>
            <person name="Teruya K."/>
            <person name="Shiroma A."/>
            <person name="Shimoji M."/>
            <person name="Hirano T."/>
            <person name="Itoh T."/>
            <person name="Kaga A."/>
            <person name="Tomooka N."/>
        </authorList>
    </citation>
    <scope>NUCLEOTIDE SEQUENCE [LARGE SCALE GENOMIC DNA]</scope>
    <source>
        <strain evidence="2">cv. Shumari</strain>
    </source>
</reference>
<sequence>MTMRKFSNFLDNHHRKVLLPFIDKLRCPIIFYALQIFLFSSTKHGKLLFECHFPKSVKIFLKSKHHLNIKVVKRRK</sequence>
<dbReference type="AlphaFoldDB" id="A0A0S3SRN4"/>
<protein>
    <submittedName>
        <fullName evidence="1">Uncharacterized protein</fullName>
    </submittedName>
</protein>